<protein>
    <recommendedName>
        <fullName evidence="3">Gliding motility-associated C-terminal domain-containing protein</fullName>
    </recommendedName>
</protein>
<evidence type="ECO:0008006" key="3">
    <source>
        <dbReference type="Google" id="ProtNLM"/>
    </source>
</evidence>
<organism evidence="1 2">
    <name type="scientific">Hymenobacter antarcticus</name>
    <dbReference type="NCBI Taxonomy" id="486270"/>
    <lineage>
        <taxon>Bacteria</taxon>
        <taxon>Pseudomonadati</taxon>
        <taxon>Bacteroidota</taxon>
        <taxon>Cytophagia</taxon>
        <taxon>Cytophagales</taxon>
        <taxon>Hymenobacteraceae</taxon>
        <taxon>Hymenobacter</taxon>
    </lineage>
</organism>
<dbReference type="EMBL" id="BAABDI010000018">
    <property type="protein sequence ID" value="GAA3979958.1"/>
    <property type="molecule type" value="Genomic_DNA"/>
</dbReference>
<keyword evidence="2" id="KW-1185">Reference proteome</keyword>
<evidence type="ECO:0000313" key="1">
    <source>
        <dbReference type="EMBL" id="GAA3979958.1"/>
    </source>
</evidence>
<sequence>MRGSRLVRATYPPQSLPKPGVDPCTLPASAKYYFTVANEVDTRYFSSDTIFAGGLMGTVRLLAPPVYRSVVWQVGSDPRTYTTNPFKLNFPTAVGTVRIRLVGTRPVDACRPGDRGVDTLTQLLTVVPFNYRHPHAAVEGRFAGATTAAPLDTFTVRIFTRLVPLTPSDTSNYVLNVYNLNKGCPGLDMNVIPGYRALVFNQTRGDAQCHGVYGAAAVDSTDRNILRIRYREQVTPGQPAYVDREFIGRRVR</sequence>
<reference evidence="2" key="1">
    <citation type="journal article" date="2019" name="Int. J. Syst. Evol. Microbiol.">
        <title>The Global Catalogue of Microorganisms (GCM) 10K type strain sequencing project: providing services to taxonomists for standard genome sequencing and annotation.</title>
        <authorList>
            <consortium name="The Broad Institute Genomics Platform"/>
            <consortium name="The Broad Institute Genome Sequencing Center for Infectious Disease"/>
            <person name="Wu L."/>
            <person name="Ma J."/>
        </authorList>
    </citation>
    <scope>NUCLEOTIDE SEQUENCE [LARGE SCALE GENOMIC DNA]</scope>
    <source>
        <strain evidence="2">JCM 17217</strain>
    </source>
</reference>
<name>A0ABP7QCT2_9BACT</name>
<comment type="caution">
    <text evidence="1">The sequence shown here is derived from an EMBL/GenBank/DDBJ whole genome shotgun (WGS) entry which is preliminary data.</text>
</comment>
<gene>
    <name evidence="1" type="ORF">GCM10022407_26480</name>
</gene>
<dbReference type="Proteomes" id="UP001501556">
    <property type="component" value="Unassembled WGS sequence"/>
</dbReference>
<evidence type="ECO:0000313" key="2">
    <source>
        <dbReference type="Proteomes" id="UP001501556"/>
    </source>
</evidence>
<proteinExistence type="predicted"/>
<accession>A0ABP7QCT2</accession>